<evidence type="ECO:0000256" key="2">
    <source>
        <dbReference type="ARBA" id="ARBA00022692"/>
    </source>
</evidence>
<evidence type="ECO:0000313" key="7">
    <source>
        <dbReference type="Proteomes" id="UP000701801"/>
    </source>
</evidence>
<dbReference type="EMBL" id="CAJVRM010000150">
    <property type="protein sequence ID" value="CAG8975771.1"/>
    <property type="molecule type" value="Genomic_DNA"/>
</dbReference>
<keyword evidence="7" id="KW-1185">Reference proteome</keyword>
<gene>
    <name evidence="6" type="ORF">HYALB_00009291</name>
</gene>
<name>A0A9N9LQK7_9HELO</name>
<dbReference type="Pfam" id="PF01544">
    <property type="entry name" value="CorA"/>
    <property type="match status" value="1"/>
</dbReference>
<keyword evidence="4 5" id="KW-0472">Membrane</keyword>
<keyword evidence="3 5" id="KW-1133">Transmembrane helix</keyword>
<dbReference type="InterPro" id="IPR045863">
    <property type="entry name" value="CorA_TM1_TM2"/>
</dbReference>
<evidence type="ECO:0000256" key="3">
    <source>
        <dbReference type="ARBA" id="ARBA00022989"/>
    </source>
</evidence>
<dbReference type="GO" id="GO:0016020">
    <property type="term" value="C:membrane"/>
    <property type="evidence" value="ECO:0007669"/>
    <property type="project" value="UniProtKB-SubCell"/>
</dbReference>
<keyword evidence="2 5" id="KW-0812">Transmembrane</keyword>
<evidence type="ECO:0000313" key="6">
    <source>
        <dbReference type="EMBL" id="CAG8975771.1"/>
    </source>
</evidence>
<reference evidence="6" key="1">
    <citation type="submission" date="2021-07" db="EMBL/GenBank/DDBJ databases">
        <authorList>
            <person name="Durling M."/>
        </authorList>
    </citation>
    <scope>NUCLEOTIDE SEQUENCE</scope>
</reference>
<dbReference type="Gene3D" id="1.20.58.340">
    <property type="entry name" value="Magnesium transport protein CorA, transmembrane region"/>
    <property type="match status" value="1"/>
</dbReference>
<comment type="caution">
    <text evidence="6">The sequence shown here is derived from an EMBL/GenBank/DDBJ whole genome shotgun (WGS) entry which is preliminary data.</text>
</comment>
<dbReference type="OrthoDB" id="5428055at2759"/>
<dbReference type="InterPro" id="IPR002523">
    <property type="entry name" value="MgTranspt_CorA/ZnTranspt_ZntB"/>
</dbReference>
<sequence>MTCYKCFQLTLNSPGPYLSYIKKLSKGWPHLEWLADYMEVGTTPVKWRYLTKEHIEERVERTRVAVLEFSQSGDPLVREDIHNSQELRQRLYGQRPGQTNLEADPAYARLFIVEDLSRDVIEALGAKYDIDPLYFRSQISDFLWYKTKDPWVELQDLPHIAAERNYYNVRYMSARYFETEKAIEDGKEQLGHFNVLRRLEEDLSWHVRELRKPNGPTVGVLRSKTALWIRKNKTAGEGVIGILVVDPELSAGYPLWGGPRNLQPCPSMNEDISQLKHPQSLFEELCHYAKIMTPEEVSFIAEVPRTLGLPILSLVAAEWMSVVSYIITGLTNIEWELEHPYYRKASDGLTGLLDRLHPLRRLIPVYRMMICETLNTILNKDSLPKANDNPASTHLGKLRSDFETILQSIEHLQTRTQNIISLATTIIGVEENQRAMKMNKNLVRVTYLAVIFAPMAFISSFFSMTPDLGTLKETFWIYVAVALPVTVTCLIIADHNRLLKHGKRFLGIENKEKRNEEGNEKKRVS</sequence>
<evidence type="ECO:0000256" key="1">
    <source>
        <dbReference type="ARBA" id="ARBA00004141"/>
    </source>
</evidence>
<evidence type="ECO:0000256" key="4">
    <source>
        <dbReference type="ARBA" id="ARBA00023136"/>
    </source>
</evidence>
<dbReference type="GO" id="GO:0046873">
    <property type="term" value="F:metal ion transmembrane transporter activity"/>
    <property type="evidence" value="ECO:0007669"/>
    <property type="project" value="InterPro"/>
</dbReference>
<dbReference type="AlphaFoldDB" id="A0A9N9LQK7"/>
<comment type="subcellular location">
    <subcellularLocation>
        <location evidence="1">Membrane</location>
        <topology evidence="1">Multi-pass membrane protein</topology>
    </subcellularLocation>
</comment>
<dbReference type="Proteomes" id="UP000701801">
    <property type="component" value="Unassembled WGS sequence"/>
</dbReference>
<evidence type="ECO:0000256" key="5">
    <source>
        <dbReference type="SAM" id="Phobius"/>
    </source>
</evidence>
<protein>
    <submittedName>
        <fullName evidence="6">Uncharacterized protein</fullName>
    </submittedName>
</protein>
<feature type="transmembrane region" description="Helical" evidence="5">
    <location>
        <begin position="442"/>
        <end position="463"/>
    </location>
</feature>
<organism evidence="6 7">
    <name type="scientific">Hymenoscyphus albidus</name>
    <dbReference type="NCBI Taxonomy" id="595503"/>
    <lineage>
        <taxon>Eukaryota</taxon>
        <taxon>Fungi</taxon>
        <taxon>Dikarya</taxon>
        <taxon>Ascomycota</taxon>
        <taxon>Pezizomycotina</taxon>
        <taxon>Leotiomycetes</taxon>
        <taxon>Helotiales</taxon>
        <taxon>Helotiaceae</taxon>
        <taxon>Hymenoscyphus</taxon>
    </lineage>
</organism>
<dbReference type="SUPFAM" id="SSF144083">
    <property type="entry name" value="Magnesium transport protein CorA, transmembrane region"/>
    <property type="match status" value="1"/>
</dbReference>
<proteinExistence type="predicted"/>
<accession>A0A9N9LQK7</accession>
<feature type="transmembrane region" description="Helical" evidence="5">
    <location>
        <begin position="475"/>
        <end position="493"/>
    </location>
</feature>